<evidence type="ECO:0008006" key="8">
    <source>
        <dbReference type="Google" id="ProtNLM"/>
    </source>
</evidence>
<gene>
    <name evidence="7" type="ORF">H257_07597</name>
</gene>
<dbReference type="InterPro" id="IPR019515">
    <property type="entry name" value="VPS54_N"/>
</dbReference>
<organism evidence="7">
    <name type="scientific">Aphanomyces astaci</name>
    <name type="common">Crayfish plague agent</name>
    <dbReference type="NCBI Taxonomy" id="112090"/>
    <lineage>
        <taxon>Eukaryota</taxon>
        <taxon>Sar</taxon>
        <taxon>Stramenopiles</taxon>
        <taxon>Oomycota</taxon>
        <taxon>Saprolegniomycetes</taxon>
        <taxon>Saprolegniales</taxon>
        <taxon>Verrucalvaceae</taxon>
        <taxon>Aphanomyces</taxon>
    </lineage>
</organism>
<dbReference type="GO" id="GO:0015031">
    <property type="term" value="P:protein transport"/>
    <property type="evidence" value="ECO:0007669"/>
    <property type="project" value="UniProtKB-KW"/>
</dbReference>
<evidence type="ECO:0000256" key="1">
    <source>
        <dbReference type="ARBA" id="ARBA00022448"/>
    </source>
</evidence>
<dbReference type="GeneID" id="20809593"/>
<dbReference type="GO" id="GO:0005829">
    <property type="term" value="C:cytosol"/>
    <property type="evidence" value="ECO:0007669"/>
    <property type="project" value="GOC"/>
</dbReference>
<evidence type="ECO:0000313" key="7">
    <source>
        <dbReference type="EMBL" id="ETV78758.1"/>
    </source>
</evidence>
<dbReference type="PANTHER" id="PTHR13258:SF0">
    <property type="entry name" value="SYNDETIN"/>
    <property type="match status" value="1"/>
</dbReference>
<sequence>MHRQTAMGSPSSPEKSPERMDPSSAMASEGLSLDALGSEDSVLNNLDPRFFTQHFDPVQHMLESLPTNPFALIDHLQSEIGAMDIAKDVVTSKLAEEIQRNYHTFIQGMNHVQEVDLDLAQALIQVKNGRRLLAIHKKDLVMSHLELVKLRRNRDRVHTIVDHASSILDCFKHEQDMVAAVHDKAFERAVRVCAALRHRATHLHQFSVLKQCIQRMHLALPELRQHFHSALGDLLVSFDGHVYDELLRALAALDAHLSSSSPSKGTPPTGRSPMRAVVGTDDVVRVVVAAMDELTRGAVANLLDTTSTGASIAMVVDAVLNVYELLASLLHNLDLFEQWHEKRGERDDAAAADAFRQVRPLMWESLQRRMGDAWTRLTWPNDTKVEHVVGLTHATETLVAMGMDFAKTSSTDMIQGNTLQSAFVGTVLVFLTELLHDNMELMRMMMDTEKWERLSVDTANNIWRLLESRSGFTLTQPIPPCPSSSSPRTPTAWWNPFQGGAARSRYINVPSMEKFVATCGPTCEADDQAPTHQMNVNATPDEQELFGSTHVVTWSTYSGFLRVCGQYVKWVHEMAWVRTHLYAHLLAVFEFNLYTIFRRCCPDASISRLLARQTPTDLACHHLRDWVLVQNQQNHPPHHLPPDGPSDDDTLVRRIVAVESVAFQWHVLSTIIAAHDQQRHDVLALVVHEARAYVYAGLVPQAIHAAGIPRLIEHATWDVVGTRHNEYVVTLVRHCGLFWGTLQGSAVPVAVRDELWAVVVRAVMEALVDGYANVKKCSAEGRALMSMDLMALQNGLDLINHTVSNNQSSEHRWGRAYVHNYIKAYYFQEPELLAFIDANKGRYRKAHLVRLATDGVCGNLRKPAQKDLLHKIEQLYRDAKIESIASINQGNCSPSTSTRSTSTTTTSSPTTMST</sequence>
<dbReference type="AlphaFoldDB" id="W4GIJ0"/>
<keyword evidence="2" id="KW-0653">Protein transport</keyword>
<evidence type="ECO:0000256" key="2">
    <source>
        <dbReference type="ARBA" id="ARBA00022927"/>
    </source>
</evidence>
<keyword evidence="3" id="KW-0175">Coiled coil</keyword>
<dbReference type="InterPro" id="IPR019514">
    <property type="entry name" value="Syndetin_C"/>
</dbReference>
<feature type="domain" description="Vacuolar protein sorting-associated protein 54 N-terminal" evidence="6">
    <location>
        <begin position="43"/>
        <end position="254"/>
    </location>
</feature>
<name>W4GIJ0_APHAT</name>
<accession>W4GIJ0</accession>
<feature type="region of interest" description="Disordered" evidence="4">
    <location>
        <begin position="1"/>
        <end position="26"/>
    </location>
</feature>
<reference evidence="7" key="1">
    <citation type="submission" date="2013-12" db="EMBL/GenBank/DDBJ databases">
        <title>The Genome Sequence of Aphanomyces astaci APO3.</title>
        <authorList>
            <consortium name="The Broad Institute Genomics Platform"/>
            <person name="Russ C."/>
            <person name="Tyler B."/>
            <person name="van West P."/>
            <person name="Dieguez-Uribeondo J."/>
            <person name="Young S.K."/>
            <person name="Zeng Q."/>
            <person name="Gargeya S."/>
            <person name="Fitzgerald M."/>
            <person name="Abouelleil A."/>
            <person name="Alvarado L."/>
            <person name="Chapman S.B."/>
            <person name="Gainer-Dewar J."/>
            <person name="Goldberg J."/>
            <person name="Griggs A."/>
            <person name="Gujja S."/>
            <person name="Hansen M."/>
            <person name="Howarth C."/>
            <person name="Imamovic A."/>
            <person name="Ireland A."/>
            <person name="Larimer J."/>
            <person name="McCowan C."/>
            <person name="Murphy C."/>
            <person name="Pearson M."/>
            <person name="Poon T.W."/>
            <person name="Priest M."/>
            <person name="Roberts A."/>
            <person name="Saif S."/>
            <person name="Shea T."/>
            <person name="Sykes S."/>
            <person name="Wortman J."/>
            <person name="Nusbaum C."/>
            <person name="Birren B."/>
        </authorList>
    </citation>
    <scope>NUCLEOTIDE SEQUENCE [LARGE SCALE GENOMIC DNA]</scope>
    <source>
        <strain evidence="7">APO3</strain>
    </source>
</reference>
<dbReference type="STRING" id="112090.W4GIJ0"/>
<feature type="compositionally biased region" description="Polar residues" evidence="4">
    <location>
        <begin position="1"/>
        <end position="14"/>
    </location>
</feature>
<dbReference type="GO" id="GO:0042147">
    <property type="term" value="P:retrograde transport, endosome to Golgi"/>
    <property type="evidence" value="ECO:0007669"/>
    <property type="project" value="InterPro"/>
</dbReference>
<dbReference type="GO" id="GO:1990745">
    <property type="term" value="C:EARP complex"/>
    <property type="evidence" value="ECO:0007669"/>
    <property type="project" value="InterPro"/>
</dbReference>
<evidence type="ECO:0000256" key="3">
    <source>
        <dbReference type="ARBA" id="ARBA00023054"/>
    </source>
</evidence>
<dbReference type="RefSeq" id="XP_009831477.1">
    <property type="nucleotide sequence ID" value="XM_009833175.1"/>
</dbReference>
<feature type="region of interest" description="Disordered" evidence="4">
    <location>
        <begin position="888"/>
        <end position="914"/>
    </location>
</feature>
<evidence type="ECO:0000259" key="6">
    <source>
        <dbReference type="Pfam" id="PF10475"/>
    </source>
</evidence>
<dbReference type="GO" id="GO:0032456">
    <property type="term" value="P:endocytic recycling"/>
    <property type="evidence" value="ECO:0007669"/>
    <property type="project" value="InterPro"/>
</dbReference>
<dbReference type="Pfam" id="PF10475">
    <property type="entry name" value="Vps54_N"/>
    <property type="match status" value="1"/>
</dbReference>
<dbReference type="InterPro" id="IPR040047">
    <property type="entry name" value="VPS50"/>
</dbReference>
<dbReference type="GO" id="GO:0000149">
    <property type="term" value="F:SNARE binding"/>
    <property type="evidence" value="ECO:0007669"/>
    <property type="project" value="TreeGrafter"/>
</dbReference>
<keyword evidence="1" id="KW-0813">Transport</keyword>
<feature type="domain" description="Syndetin C-terminal" evidence="5">
    <location>
        <begin position="651"/>
        <end position="873"/>
    </location>
</feature>
<protein>
    <recommendedName>
        <fullName evidence="8">Vacuolar protein sorting-associated protein 54 N-terminal domain-containing protein</fullName>
    </recommendedName>
</protein>
<feature type="compositionally biased region" description="Low complexity" evidence="4">
    <location>
        <begin position="893"/>
        <end position="914"/>
    </location>
</feature>
<evidence type="ECO:0000259" key="5">
    <source>
        <dbReference type="Pfam" id="PF10474"/>
    </source>
</evidence>
<dbReference type="OrthoDB" id="10263345at2759"/>
<evidence type="ECO:0000256" key="4">
    <source>
        <dbReference type="SAM" id="MobiDB-lite"/>
    </source>
</evidence>
<dbReference type="PANTHER" id="PTHR13258">
    <property type="entry name" value="SYNDETIN"/>
    <property type="match status" value="1"/>
</dbReference>
<dbReference type="EMBL" id="KI913129">
    <property type="protein sequence ID" value="ETV78758.1"/>
    <property type="molecule type" value="Genomic_DNA"/>
</dbReference>
<dbReference type="Pfam" id="PF10474">
    <property type="entry name" value="Syndetin_C"/>
    <property type="match status" value="1"/>
</dbReference>
<proteinExistence type="predicted"/>
<dbReference type="VEuPathDB" id="FungiDB:H257_07597"/>